<evidence type="ECO:0000256" key="5">
    <source>
        <dbReference type="ARBA" id="ARBA00023136"/>
    </source>
</evidence>
<dbReference type="Pfam" id="PF08637">
    <property type="entry name" value="NCA2"/>
    <property type="match status" value="1"/>
</dbReference>
<protein>
    <recommendedName>
        <fullName evidence="7">Nuclear control of ATPase protein 2</fullName>
    </recommendedName>
</protein>
<name>A0A7S0DTH7_9EUKA</name>
<organism evidence="6">
    <name type="scientific">Amorphochlora amoebiformis</name>
    <dbReference type="NCBI Taxonomy" id="1561963"/>
    <lineage>
        <taxon>Eukaryota</taxon>
        <taxon>Sar</taxon>
        <taxon>Rhizaria</taxon>
        <taxon>Cercozoa</taxon>
        <taxon>Chlorarachniophyceae</taxon>
        <taxon>Amorphochlora</taxon>
    </lineage>
</organism>
<dbReference type="GO" id="GO:0005741">
    <property type="term" value="C:mitochondrial outer membrane"/>
    <property type="evidence" value="ECO:0007669"/>
    <property type="project" value="TreeGrafter"/>
</dbReference>
<dbReference type="EMBL" id="HBEM01035028">
    <property type="protein sequence ID" value="CAD8465003.1"/>
    <property type="molecule type" value="Transcribed_RNA"/>
</dbReference>
<keyword evidence="5" id="KW-0472">Membrane</keyword>
<keyword evidence="3" id="KW-1133">Transmembrane helix</keyword>
<dbReference type="PANTHER" id="PTHR28234:SF1">
    <property type="entry name" value="NUCLEAR CONTROL OF ATPASE PROTEIN 2"/>
    <property type="match status" value="1"/>
</dbReference>
<sequence length="613" mass="69367">MGVKSVPSPGGGERGKELCIQALILGNARLADAMTRVSRDAILVSIETSVLPRLQRWTKQRQQLERNRQFLRRFYRIVFTLKRAGRWCVDTGKMLSKLPQRVPMLRRLSERNKKPKSKLYDIPSAYSDAMKKPKARKTETSSRAAIESDWQDRIERCEQAIEYLQTVMRQQYRALGAVHTQLWFRPELSTHLGENIGSEKLMALQNWTSKAYKVCYEALCSPVSIAQGKKSEGLAIKAESIVRKAQGYGNGVDICLKANDELRLSRWEKAERFFPTLITLLIGCALHFVMPASPAALGSILAGAYQRARSAGRAMWRRNVVRPAKAIVNDVWFQSRPKIVTPGAISDAKDSLQIMMRDFAEKAYPKMSQEELEERVQAMDMSLISGEYNKQVKNTILNLPKIPQAVLVQVQFLKVVLLATMEAIDDLYGANQINLQLLASIPALLVSFFLLRLGLRLIWVTSTRKVATAKWIHSKMRRHLREIERILLLNTGKLSLMGEGKIVFEAWRFSRTLETYWAYFPSSERASLRSDIGDLITNGMSNAEDYPIDQTLPLGLQGSQIQSINKEIFGDSIMVLGSGMDIWQRLKICERLRGSHRFLSKQSAGDSSASIPT</sequence>
<evidence type="ECO:0008006" key="7">
    <source>
        <dbReference type="Google" id="ProtNLM"/>
    </source>
</evidence>
<accession>A0A7S0DTH7</accession>
<dbReference type="InterPro" id="IPR013946">
    <property type="entry name" value="NCA2-like"/>
</dbReference>
<comment type="subcellular location">
    <subcellularLocation>
        <location evidence="1">Mitochondrion membrane</location>
        <topology evidence="1">Multi-pass membrane protein</topology>
    </subcellularLocation>
</comment>
<dbReference type="AlphaFoldDB" id="A0A7S0DTH7"/>
<gene>
    <name evidence="6" type="ORF">LAMO00422_LOCUS23970</name>
</gene>
<reference evidence="6" key="1">
    <citation type="submission" date="2021-01" db="EMBL/GenBank/DDBJ databases">
        <authorList>
            <person name="Corre E."/>
            <person name="Pelletier E."/>
            <person name="Niang G."/>
            <person name="Scheremetjew M."/>
            <person name="Finn R."/>
            <person name="Kale V."/>
            <person name="Holt S."/>
            <person name="Cochrane G."/>
            <person name="Meng A."/>
            <person name="Brown T."/>
            <person name="Cohen L."/>
        </authorList>
    </citation>
    <scope>NUCLEOTIDE SEQUENCE</scope>
    <source>
        <strain evidence="6">CCMP2058</strain>
    </source>
</reference>
<keyword evidence="4" id="KW-0496">Mitochondrion</keyword>
<evidence type="ECO:0000256" key="4">
    <source>
        <dbReference type="ARBA" id="ARBA00023128"/>
    </source>
</evidence>
<evidence type="ECO:0000256" key="1">
    <source>
        <dbReference type="ARBA" id="ARBA00004225"/>
    </source>
</evidence>
<evidence type="ECO:0000256" key="3">
    <source>
        <dbReference type="ARBA" id="ARBA00022989"/>
    </source>
</evidence>
<proteinExistence type="predicted"/>
<evidence type="ECO:0000256" key="2">
    <source>
        <dbReference type="ARBA" id="ARBA00022692"/>
    </source>
</evidence>
<evidence type="ECO:0000313" key="6">
    <source>
        <dbReference type="EMBL" id="CAD8465003.1"/>
    </source>
</evidence>
<keyword evidence="2" id="KW-0812">Transmembrane</keyword>
<dbReference type="PANTHER" id="PTHR28234">
    <property type="entry name" value="NUCLEAR CONTROL OF ATPASE PROTEIN 2"/>
    <property type="match status" value="1"/>
</dbReference>